<dbReference type="SMART" id="SM00442">
    <property type="entry name" value="FGF"/>
    <property type="match status" value="1"/>
</dbReference>
<dbReference type="CDD" id="cd00058">
    <property type="entry name" value="beta-trefoil_FGF"/>
    <property type="match status" value="1"/>
</dbReference>
<evidence type="ECO:0000313" key="3">
    <source>
        <dbReference type="EMBL" id="CAH3141469.1"/>
    </source>
</evidence>
<dbReference type="PANTHER" id="PTHR11486">
    <property type="entry name" value="FIBROBLAST GROWTH FACTOR"/>
    <property type="match status" value="1"/>
</dbReference>
<proteinExistence type="inferred from homology"/>
<dbReference type="InterPro" id="IPR002209">
    <property type="entry name" value="Fibroblast_GF_fam"/>
</dbReference>
<evidence type="ECO:0000313" key="4">
    <source>
        <dbReference type="Proteomes" id="UP001159428"/>
    </source>
</evidence>
<dbReference type="InterPro" id="IPR056378">
    <property type="entry name" value="Let-756-like_FGF"/>
</dbReference>
<comment type="similarity">
    <text evidence="1 2">Belongs to the heparin-binding growth factors family.</text>
</comment>
<dbReference type="PRINTS" id="PR00263">
    <property type="entry name" value="HBGFFGF"/>
</dbReference>
<dbReference type="PRINTS" id="PR00262">
    <property type="entry name" value="IL1HBGF"/>
</dbReference>
<dbReference type="Pfam" id="PF00167">
    <property type="entry name" value="FGF"/>
    <property type="match status" value="1"/>
</dbReference>
<name>A0AAU9XAA5_9CNID</name>
<gene>
    <name evidence="3" type="ORF">PMEA_00019733</name>
</gene>
<dbReference type="GO" id="GO:0008083">
    <property type="term" value="F:growth factor activity"/>
    <property type="evidence" value="ECO:0007669"/>
    <property type="project" value="InterPro"/>
</dbReference>
<reference evidence="3 4" key="1">
    <citation type="submission" date="2022-05" db="EMBL/GenBank/DDBJ databases">
        <authorList>
            <consortium name="Genoscope - CEA"/>
            <person name="William W."/>
        </authorList>
    </citation>
    <scope>NUCLEOTIDE SEQUENCE [LARGE SCALE GENOMIC DNA]</scope>
</reference>
<dbReference type="Proteomes" id="UP001159428">
    <property type="component" value="Unassembled WGS sequence"/>
</dbReference>
<dbReference type="SUPFAM" id="SSF50353">
    <property type="entry name" value="Cytokine"/>
    <property type="match status" value="1"/>
</dbReference>
<dbReference type="Gene3D" id="2.80.10.50">
    <property type="match status" value="1"/>
</dbReference>
<comment type="caution">
    <text evidence="3">The sequence shown here is derived from an EMBL/GenBank/DDBJ whole genome shotgun (WGS) entry which is preliminary data.</text>
</comment>
<keyword evidence="4" id="KW-1185">Reference proteome</keyword>
<evidence type="ECO:0000256" key="2">
    <source>
        <dbReference type="RuleBase" id="RU049442"/>
    </source>
</evidence>
<protein>
    <recommendedName>
        <fullName evidence="2">Fibroblast growth factor</fullName>
        <shortName evidence="2">FGF</shortName>
    </recommendedName>
</protein>
<dbReference type="EMBL" id="CALNXJ010000035">
    <property type="protein sequence ID" value="CAH3141469.1"/>
    <property type="molecule type" value="Genomic_DNA"/>
</dbReference>
<dbReference type="InterPro" id="IPR008996">
    <property type="entry name" value="IL1/FGF"/>
</dbReference>
<organism evidence="3 4">
    <name type="scientific">Pocillopora meandrina</name>
    <dbReference type="NCBI Taxonomy" id="46732"/>
    <lineage>
        <taxon>Eukaryota</taxon>
        <taxon>Metazoa</taxon>
        <taxon>Cnidaria</taxon>
        <taxon>Anthozoa</taxon>
        <taxon>Hexacorallia</taxon>
        <taxon>Scleractinia</taxon>
        <taxon>Astrocoeniina</taxon>
        <taxon>Pocilloporidae</taxon>
        <taxon>Pocillopora</taxon>
    </lineage>
</organism>
<sequence>MSKPLASYSRETRLKCRHGFYLKVTESGVEGSRDSDDRYTTLTMESVKTAEVMLRGNVSGNYIAMNTKGELYSTNSPTHPECVFKEIFGTKYNSYQSTLNPAWYLALTKQGEAKYGPKTKPGQRAVGFIAE</sequence>
<evidence type="ECO:0000256" key="1">
    <source>
        <dbReference type="ARBA" id="ARBA00007936"/>
    </source>
</evidence>
<accession>A0AAU9XAA5</accession>
<dbReference type="AlphaFoldDB" id="A0AAU9XAA5"/>